<dbReference type="PANTHER" id="PTHR44757">
    <property type="entry name" value="DIGUANYLATE CYCLASE DGCP"/>
    <property type="match status" value="1"/>
</dbReference>
<dbReference type="PROSITE" id="PS50113">
    <property type="entry name" value="PAC"/>
    <property type="match status" value="2"/>
</dbReference>
<keyword evidence="5" id="KW-1185">Reference proteome</keyword>
<dbReference type="PANTHER" id="PTHR44757:SF2">
    <property type="entry name" value="BIOFILM ARCHITECTURE MAINTENANCE PROTEIN MBAA"/>
    <property type="match status" value="1"/>
</dbReference>
<evidence type="ECO:0000259" key="2">
    <source>
        <dbReference type="PROSITE" id="PS50883"/>
    </source>
</evidence>
<feature type="domain" description="EAL" evidence="2">
    <location>
        <begin position="564"/>
        <end position="835"/>
    </location>
</feature>
<dbReference type="Pfam" id="PF00563">
    <property type="entry name" value="EAL"/>
    <property type="match status" value="1"/>
</dbReference>
<dbReference type="Proteomes" id="UP000183649">
    <property type="component" value="Unassembled WGS sequence"/>
</dbReference>
<evidence type="ECO:0000313" key="4">
    <source>
        <dbReference type="EMBL" id="CUA92964.1"/>
    </source>
</evidence>
<dbReference type="NCBIfam" id="TIGR00254">
    <property type="entry name" value="GGDEF"/>
    <property type="match status" value="1"/>
</dbReference>
<dbReference type="SUPFAM" id="SSF141868">
    <property type="entry name" value="EAL domain-like"/>
    <property type="match status" value="1"/>
</dbReference>
<dbReference type="SMART" id="SM00267">
    <property type="entry name" value="GGDEF"/>
    <property type="match status" value="1"/>
</dbReference>
<evidence type="ECO:0000259" key="1">
    <source>
        <dbReference type="PROSITE" id="PS50113"/>
    </source>
</evidence>
<evidence type="ECO:0000313" key="5">
    <source>
        <dbReference type="Proteomes" id="UP000183649"/>
    </source>
</evidence>
<dbReference type="Pfam" id="PF00990">
    <property type="entry name" value="GGDEF"/>
    <property type="match status" value="1"/>
</dbReference>
<dbReference type="PROSITE" id="PS50887">
    <property type="entry name" value="GGDEF"/>
    <property type="match status" value="1"/>
</dbReference>
<dbReference type="CDD" id="cd01949">
    <property type="entry name" value="GGDEF"/>
    <property type="match status" value="1"/>
</dbReference>
<feature type="domain" description="GGDEF" evidence="3">
    <location>
        <begin position="422"/>
        <end position="555"/>
    </location>
</feature>
<name>A0A0K6HQ04_9BURK</name>
<feature type="domain" description="PAC" evidence="1">
    <location>
        <begin position="208"/>
        <end position="261"/>
    </location>
</feature>
<sequence length="840" mass="93418">MASDNPSMKAQSWCHDIARWAEHLPLMAACFDAQSSLLYCNTAYAHWLGRSPDALHGQSLEQLVPAAEMPSIAPHVEAVLRGQISQYERQSALTGLQGGAWLQVRLVPFPPDEHGAVDGYFCFMQDTTRLHASDSSLDLLRTSPGLTIWDLDLLSGQLHAEQNWLDEAHRYQPKTFTIPEWMGHVVPADLPALEQAIARISAPGGFAQTVETRFIRVDGQMVTTMNHGMVRERNADGVATRIFGLTWDITELRQTQKRLHRSESRFRMLAELSNEWFWESDAEGVLSYISRSSRRSEASPLARLNLIGANLAALYPGQEFSPEWAQLRFLMEEREEIRDLIVPFRLETDAALLWWRIDAAPIIDSLGLFQGYRGVVRDVTQAHQAEEKLELAAYRDALTGLANRTLFEKHVEDAIAVTPPGQSFAVLFIGLDRFKLINDALGHAVGDQTLIETAKRLVQLARPNNTAARFGGDEFLILARDAHDAAQAMQLAKWVQDTLSEPIEQGGRTLQFSVSIGVAVFPQHGTTTAELLGRADAALHESKTLGRNRVESFSLALQLRSERRSQLEEELRAAIAHHRFEVHFQPIWSRKQSVLLHDESASVEVLRGAYQITSFEALARWTRGNGERVQPDEFISILTDSGMLDSFGPVMMEIALEGFARLRKEQGFEGTMAYNVSPRQLHVNACVPCLSGAAEGLGIPADRLVLELTENVEIEHNPDLLAVLDAFRGLGVQLALDDFGAGYSNLGYLTRLPVNQIKLDRAIAAGVSTDRFKAAIARATLTMAKTLSLEVVAEGVETLADLLWLERAGCPLIQGWVFSRALNVQQALNLLRELREPKSL</sequence>
<dbReference type="SMART" id="SM00052">
    <property type="entry name" value="EAL"/>
    <property type="match status" value="1"/>
</dbReference>
<accession>A0A0K6HQ04</accession>
<protein>
    <submittedName>
        <fullName evidence="4">PAS domain S-box/diguanylate cyclase (GGDEF) domain</fullName>
    </submittedName>
</protein>
<dbReference type="NCBIfam" id="TIGR00229">
    <property type="entry name" value="sensory_box"/>
    <property type="match status" value="2"/>
</dbReference>
<dbReference type="PROSITE" id="PS50883">
    <property type="entry name" value="EAL"/>
    <property type="match status" value="1"/>
</dbReference>
<dbReference type="SUPFAM" id="SSF55785">
    <property type="entry name" value="PYP-like sensor domain (PAS domain)"/>
    <property type="match status" value="3"/>
</dbReference>
<gene>
    <name evidence="4" type="ORF">Ga0061069_10153</name>
</gene>
<dbReference type="InterPro" id="IPR029787">
    <property type="entry name" value="Nucleotide_cyclase"/>
</dbReference>
<dbReference type="CDD" id="cd00130">
    <property type="entry name" value="PAS"/>
    <property type="match status" value="1"/>
</dbReference>
<dbReference type="CDD" id="cd01948">
    <property type="entry name" value="EAL"/>
    <property type="match status" value="1"/>
</dbReference>
<dbReference type="InterPro" id="IPR043128">
    <property type="entry name" value="Rev_trsase/Diguanyl_cyclase"/>
</dbReference>
<dbReference type="EMBL" id="CYHF01000001">
    <property type="protein sequence ID" value="CUA92964.1"/>
    <property type="molecule type" value="Genomic_DNA"/>
</dbReference>
<dbReference type="Gene3D" id="3.20.20.450">
    <property type="entry name" value="EAL domain"/>
    <property type="match status" value="1"/>
</dbReference>
<dbReference type="InterPro" id="IPR000014">
    <property type="entry name" value="PAS"/>
</dbReference>
<dbReference type="Gene3D" id="3.30.450.20">
    <property type="entry name" value="PAS domain"/>
    <property type="match status" value="3"/>
</dbReference>
<dbReference type="Pfam" id="PF08448">
    <property type="entry name" value="PAS_4"/>
    <property type="match status" value="1"/>
</dbReference>
<dbReference type="AlphaFoldDB" id="A0A0K6HQ04"/>
<feature type="domain" description="PAC" evidence="1">
    <location>
        <begin position="338"/>
        <end position="391"/>
    </location>
</feature>
<dbReference type="STRING" id="339866.GCA_001418255_00052"/>
<dbReference type="InterPro" id="IPR035919">
    <property type="entry name" value="EAL_sf"/>
</dbReference>
<dbReference type="InterPro" id="IPR035965">
    <property type="entry name" value="PAS-like_dom_sf"/>
</dbReference>
<proteinExistence type="predicted"/>
<dbReference type="OrthoDB" id="9813903at2"/>
<dbReference type="InterPro" id="IPR000700">
    <property type="entry name" value="PAS-assoc_C"/>
</dbReference>
<dbReference type="InterPro" id="IPR013656">
    <property type="entry name" value="PAS_4"/>
</dbReference>
<dbReference type="InterPro" id="IPR000160">
    <property type="entry name" value="GGDEF_dom"/>
</dbReference>
<dbReference type="Gene3D" id="3.30.70.270">
    <property type="match status" value="1"/>
</dbReference>
<dbReference type="InterPro" id="IPR001633">
    <property type="entry name" value="EAL_dom"/>
</dbReference>
<dbReference type="SMART" id="SM00091">
    <property type="entry name" value="PAS"/>
    <property type="match status" value="2"/>
</dbReference>
<evidence type="ECO:0000259" key="3">
    <source>
        <dbReference type="PROSITE" id="PS50887"/>
    </source>
</evidence>
<reference evidence="5" key="1">
    <citation type="submission" date="2015-08" db="EMBL/GenBank/DDBJ databases">
        <authorList>
            <person name="Varghese N."/>
        </authorList>
    </citation>
    <scope>NUCLEOTIDE SEQUENCE [LARGE SCALE GENOMIC DNA]</scope>
    <source>
        <strain evidence="5">DSM 18181</strain>
    </source>
</reference>
<organism evidence="4 5">
    <name type="scientific">Thiomonas bhubaneswarensis</name>
    <dbReference type="NCBI Taxonomy" id="339866"/>
    <lineage>
        <taxon>Bacteria</taxon>
        <taxon>Pseudomonadati</taxon>
        <taxon>Pseudomonadota</taxon>
        <taxon>Betaproteobacteria</taxon>
        <taxon>Burkholderiales</taxon>
        <taxon>Thiomonas</taxon>
    </lineage>
</organism>
<dbReference type="SUPFAM" id="SSF55073">
    <property type="entry name" value="Nucleotide cyclase"/>
    <property type="match status" value="1"/>
</dbReference>
<dbReference type="InterPro" id="IPR052155">
    <property type="entry name" value="Biofilm_reg_signaling"/>
</dbReference>